<dbReference type="Proteomes" id="UP000537326">
    <property type="component" value="Unassembled WGS sequence"/>
</dbReference>
<dbReference type="InterPro" id="IPR050156">
    <property type="entry name" value="TC-AMP_synthase_SUA5"/>
</dbReference>
<dbReference type="GO" id="GO:0005737">
    <property type="term" value="C:cytoplasm"/>
    <property type="evidence" value="ECO:0007669"/>
    <property type="project" value="UniProtKB-SubCell"/>
</dbReference>
<dbReference type="Pfam" id="PF01300">
    <property type="entry name" value="Sua5_yciO_yrdC"/>
    <property type="match status" value="1"/>
</dbReference>
<evidence type="ECO:0000256" key="1">
    <source>
        <dbReference type="ARBA" id="ARBA00004496"/>
    </source>
</evidence>
<name>A0A7Y9YD78_9ACTN</name>
<proteinExistence type="inferred from homology"/>
<feature type="binding site" evidence="12">
    <location>
        <position position="58"/>
    </location>
    <ligand>
        <name>ATP</name>
        <dbReference type="ChEBI" id="CHEBI:30616"/>
    </ligand>
</feature>
<dbReference type="PANTHER" id="PTHR17490">
    <property type="entry name" value="SUA5"/>
    <property type="match status" value="1"/>
</dbReference>
<dbReference type="PROSITE" id="PS51163">
    <property type="entry name" value="YRDC"/>
    <property type="match status" value="1"/>
</dbReference>
<keyword evidence="9 12" id="KW-0067">ATP-binding</keyword>
<feature type="binding site" evidence="12">
    <location>
        <position position="121"/>
    </location>
    <ligand>
        <name>L-threonine</name>
        <dbReference type="ChEBI" id="CHEBI:57926"/>
    </ligand>
</feature>
<dbReference type="InterPro" id="IPR010923">
    <property type="entry name" value="T(6)A37_SUA5"/>
</dbReference>
<keyword evidence="6" id="KW-0819">tRNA processing</keyword>
<dbReference type="PIRSF" id="PIRSF004930">
    <property type="entry name" value="Tln_factor_SUA5"/>
    <property type="match status" value="1"/>
</dbReference>
<dbReference type="SUPFAM" id="SSF55821">
    <property type="entry name" value="YrdC/RibB"/>
    <property type="match status" value="1"/>
</dbReference>
<feature type="region of interest" description="Disordered" evidence="13">
    <location>
        <begin position="216"/>
        <end position="246"/>
    </location>
</feature>
<comment type="similarity">
    <text evidence="2">Belongs to the SUA5 family.</text>
</comment>
<keyword evidence="8 12" id="KW-0547">Nucleotide-binding</keyword>
<protein>
    <recommendedName>
        <fullName evidence="10">L-threonylcarbamoyladenylate synthase</fullName>
        <ecNumber evidence="3">2.7.7.87</ecNumber>
    </recommendedName>
    <alternativeName>
        <fullName evidence="10">L-threonylcarbamoyladenylate synthase</fullName>
    </alternativeName>
</protein>
<evidence type="ECO:0000256" key="12">
    <source>
        <dbReference type="PIRSR" id="PIRSR004930-1"/>
    </source>
</evidence>
<keyword evidence="7" id="KW-0548">Nucleotidyltransferase</keyword>
<dbReference type="GO" id="GO:0005524">
    <property type="term" value="F:ATP binding"/>
    <property type="evidence" value="ECO:0007669"/>
    <property type="project" value="UniProtKB-KW"/>
</dbReference>
<dbReference type="InterPro" id="IPR006070">
    <property type="entry name" value="Sua5-like_dom"/>
</dbReference>
<feature type="binding site" evidence="12">
    <location>
        <position position="35"/>
    </location>
    <ligand>
        <name>L-threonine</name>
        <dbReference type="ChEBI" id="CHEBI:57926"/>
    </ligand>
</feature>
<dbReference type="EMBL" id="JACBZI010000001">
    <property type="protein sequence ID" value="NYI09614.1"/>
    <property type="molecule type" value="Genomic_DNA"/>
</dbReference>
<comment type="catalytic activity">
    <reaction evidence="11">
        <text>L-threonine + hydrogencarbonate + ATP = L-threonylcarbamoyladenylate + diphosphate + H2O</text>
        <dbReference type="Rhea" id="RHEA:36407"/>
        <dbReference type="ChEBI" id="CHEBI:15377"/>
        <dbReference type="ChEBI" id="CHEBI:17544"/>
        <dbReference type="ChEBI" id="CHEBI:30616"/>
        <dbReference type="ChEBI" id="CHEBI:33019"/>
        <dbReference type="ChEBI" id="CHEBI:57926"/>
        <dbReference type="ChEBI" id="CHEBI:73682"/>
        <dbReference type="EC" id="2.7.7.87"/>
    </reaction>
</comment>
<feature type="compositionally biased region" description="Acidic residues" evidence="13">
    <location>
        <begin position="219"/>
        <end position="246"/>
    </location>
</feature>
<dbReference type="InterPro" id="IPR017945">
    <property type="entry name" value="DHBP_synth_RibB-like_a/b_dom"/>
</dbReference>
<keyword evidence="4" id="KW-0963">Cytoplasm</keyword>
<feature type="binding site" evidence="12">
    <location>
        <position position="180"/>
    </location>
    <ligand>
        <name>L-threonine</name>
        <dbReference type="ChEBI" id="CHEBI:57926"/>
    </ligand>
</feature>
<dbReference type="GO" id="GO:0003725">
    <property type="term" value="F:double-stranded RNA binding"/>
    <property type="evidence" value="ECO:0007669"/>
    <property type="project" value="InterPro"/>
</dbReference>
<feature type="binding site" evidence="12">
    <location>
        <position position="117"/>
    </location>
    <ligand>
        <name>ATP</name>
        <dbReference type="ChEBI" id="CHEBI:30616"/>
    </ligand>
</feature>
<evidence type="ECO:0000313" key="15">
    <source>
        <dbReference type="EMBL" id="NYI09614.1"/>
    </source>
</evidence>
<evidence type="ECO:0000259" key="14">
    <source>
        <dbReference type="PROSITE" id="PS51163"/>
    </source>
</evidence>
<evidence type="ECO:0000256" key="7">
    <source>
        <dbReference type="ARBA" id="ARBA00022695"/>
    </source>
</evidence>
<evidence type="ECO:0000256" key="6">
    <source>
        <dbReference type="ARBA" id="ARBA00022694"/>
    </source>
</evidence>
<evidence type="ECO:0000256" key="3">
    <source>
        <dbReference type="ARBA" id="ARBA00012584"/>
    </source>
</evidence>
<gene>
    <name evidence="15" type="ORF">BKA05_001129</name>
</gene>
<keyword evidence="16" id="KW-1185">Reference proteome</keyword>
<dbReference type="RefSeq" id="WP_343045536.1">
    <property type="nucleotide sequence ID" value="NZ_BAAAPP010000012.1"/>
</dbReference>
<sequence>MERYGTDGEEERESAIEAAALALQRGGLAVIPTDTVYGIAADAFDPAAVRALLAAKGRGREMPPPVLVSAATTLDALAVRVPGYARTLVEEFWPGPLTLVCHQQTSLQWDLGETRGTVAVRMPDHALAREVLERTGPLAVSSANLTGMPAATDADRAEDMLGEVVDVIVDDGASPGGEASTIVDVTGTQGRVLRLGALSLEQLNAVLEPLGATLVLEDGAPDADQDTDQDTGPDSDQEKDSDEGGA</sequence>
<evidence type="ECO:0000256" key="10">
    <source>
        <dbReference type="ARBA" id="ARBA00029774"/>
    </source>
</evidence>
<dbReference type="EC" id="2.7.7.87" evidence="3"/>
<dbReference type="PANTHER" id="PTHR17490:SF16">
    <property type="entry name" value="THREONYLCARBAMOYL-AMP SYNTHASE"/>
    <property type="match status" value="1"/>
</dbReference>
<evidence type="ECO:0000256" key="4">
    <source>
        <dbReference type="ARBA" id="ARBA00022490"/>
    </source>
</evidence>
<keyword evidence="5" id="KW-0808">Transferase</keyword>
<comment type="caution">
    <text evidence="15">The sequence shown here is derived from an EMBL/GenBank/DDBJ whole genome shotgun (WGS) entry which is preliminary data.</text>
</comment>
<evidence type="ECO:0000256" key="8">
    <source>
        <dbReference type="ARBA" id="ARBA00022741"/>
    </source>
</evidence>
<evidence type="ECO:0000256" key="9">
    <source>
        <dbReference type="ARBA" id="ARBA00022840"/>
    </source>
</evidence>
<dbReference type="GO" id="GO:0000049">
    <property type="term" value="F:tRNA binding"/>
    <property type="evidence" value="ECO:0007669"/>
    <property type="project" value="TreeGrafter"/>
</dbReference>
<dbReference type="GO" id="GO:0008033">
    <property type="term" value="P:tRNA processing"/>
    <property type="evidence" value="ECO:0007669"/>
    <property type="project" value="UniProtKB-KW"/>
</dbReference>
<comment type="subcellular location">
    <subcellularLocation>
        <location evidence="1">Cytoplasm</location>
    </subcellularLocation>
</comment>
<evidence type="ECO:0000256" key="5">
    <source>
        <dbReference type="ARBA" id="ARBA00022679"/>
    </source>
</evidence>
<reference evidence="15 16" key="1">
    <citation type="submission" date="2020-07" db="EMBL/GenBank/DDBJ databases">
        <title>Sequencing the genomes of 1000 actinobacteria strains.</title>
        <authorList>
            <person name="Klenk H.-P."/>
        </authorList>
    </citation>
    <scope>NUCLEOTIDE SEQUENCE [LARGE SCALE GENOMIC DNA]</scope>
    <source>
        <strain evidence="15 16">DSM 18248</strain>
    </source>
</reference>
<dbReference type="Gene3D" id="3.90.870.10">
    <property type="entry name" value="DHBP synthase"/>
    <property type="match status" value="1"/>
</dbReference>
<evidence type="ECO:0000256" key="2">
    <source>
        <dbReference type="ARBA" id="ARBA00007663"/>
    </source>
</evidence>
<organism evidence="15 16">
    <name type="scientific">Nocardioides marinus</name>
    <dbReference type="NCBI Taxonomy" id="374514"/>
    <lineage>
        <taxon>Bacteria</taxon>
        <taxon>Bacillati</taxon>
        <taxon>Actinomycetota</taxon>
        <taxon>Actinomycetes</taxon>
        <taxon>Propionibacteriales</taxon>
        <taxon>Nocardioidaceae</taxon>
        <taxon>Nocardioides</taxon>
    </lineage>
</organism>
<feature type="domain" description="YrdC-like" evidence="14">
    <location>
        <begin position="13"/>
        <end position="198"/>
    </location>
</feature>
<dbReference type="AlphaFoldDB" id="A0A7Y9YD78"/>
<evidence type="ECO:0000313" key="16">
    <source>
        <dbReference type="Proteomes" id="UP000537326"/>
    </source>
</evidence>
<dbReference type="GO" id="GO:0006450">
    <property type="term" value="P:regulation of translational fidelity"/>
    <property type="evidence" value="ECO:0007669"/>
    <property type="project" value="TreeGrafter"/>
</dbReference>
<accession>A0A7Y9YD78</accession>
<dbReference type="NCBIfam" id="TIGR00057">
    <property type="entry name" value="L-threonylcarbamoyladenylate synthase"/>
    <property type="match status" value="1"/>
</dbReference>
<feature type="binding site" evidence="12">
    <location>
        <position position="142"/>
    </location>
    <ligand>
        <name>L-threonine</name>
        <dbReference type="ChEBI" id="CHEBI:57926"/>
    </ligand>
</feature>
<evidence type="ECO:0000256" key="13">
    <source>
        <dbReference type="SAM" id="MobiDB-lite"/>
    </source>
</evidence>
<feature type="binding site" evidence="12">
    <location>
        <position position="194"/>
    </location>
    <ligand>
        <name>ATP</name>
        <dbReference type="ChEBI" id="CHEBI:30616"/>
    </ligand>
</feature>
<evidence type="ECO:0000256" key="11">
    <source>
        <dbReference type="ARBA" id="ARBA00048366"/>
    </source>
</evidence>
<dbReference type="GO" id="GO:0061710">
    <property type="term" value="F:L-threonylcarbamoyladenylate synthase"/>
    <property type="evidence" value="ECO:0007669"/>
    <property type="project" value="UniProtKB-EC"/>
</dbReference>